<feature type="domain" description="M23ase beta-sheet core" evidence="5">
    <location>
        <begin position="324"/>
        <end position="414"/>
    </location>
</feature>
<dbReference type="InterPro" id="IPR011055">
    <property type="entry name" value="Dup_hybrid_motif"/>
</dbReference>
<reference evidence="6 7" key="1">
    <citation type="submission" date="2014-09" db="EMBL/GenBank/DDBJ databases">
        <title>Sporocytophaga myxococcoides PG-01 genome sequencing.</title>
        <authorList>
            <person name="Liu L."/>
            <person name="Gao P.J."/>
            <person name="Chen G.J."/>
            <person name="Wang L.S."/>
        </authorList>
    </citation>
    <scope>NUCLEOTIDE SEQUENCE [LARGE SCALE GENOMIC DNA]</scope>
    <source>
        <strain evidence="6 7">PG-01</strain>
    </source>
</reference>
<evidence type="ECO:0000256" key="4">
    <source>
        <dbReference type="SAM" id="SignalP"/>
    </source>
</evidence>
<evidence type="ECO:0000313" key="6">
    <source>
        <dbReference type="EMBL" id="GAL83747.1"/>
    </source>
</evidence>
<keyword evidence="2" id="KW-0175">Coiled coil</keyword>
<feature type="signal peptide" evidence="4">
    <location>
        <begin position="1"/>
        <end position="19"/>
    </location>
</feature>
<proteinExistence type="predicted"/>
<dbReference type="EMBL" id="BBLT01000002">
    <property type="protein sequence ID" value="GAL83747.1"/>
    <property type="molecule type" value="Genomic_DNA"/>
</dbReference>
<organism evidence="6 7">
    <name type="scientific">Sporocytophaga myxococcoides</name>
    <dbReference type="NCBI Taxonomy" id="153721"/>
    <lineage>
        <taxon>Bacteria</taxon>
        <taxon>Pseudomonadati</taxon>
        <taxon>Bacteroidota</taxon>
        <taxon>Cytophagia</taxon>
        <taxon>Cytophagales</taxon>
        <taxon>Cytophagaceae</taxon>
        <taxon>Sporocytophaga</taxon>
    </lineage>
</organism>
<sequence length="421" mass="48521">MKTVSIFLLLLFSSIAAFGQKSKSQLEKEKEENLRKIKEAHKILQETKSKKEATLGQLSALNQQINARNALINAISKEIELLDQDIRETEDFIAALENDIEILKKEYAEMIYTASKVNNYYDKLTFIFASESFNQMLQRIKYFRQYSEARKSQVEVIEKVKASLAKQKRRLVQKKLEKQALIENKTTETRNLEELKVQQNEVVKELSNKEKELIKELEDRKKSIRKLEKLITDLIKEEREKAEREAAKVAKETKEKESKEKNSGKSNSKNTPVSPNLTPEANNLSNSFAGNMAKLPWPVVHGSISHHFGKQPHPVLKGVYVENLGIDIQTLKDEQVRSVFRGKVIAVAEVPGMNYVVMVQHGEYFSVYAKLKTVLVKTGQEIDAKTPLGYIYTDKNDVSELQFQIWKNNEKLDPEKWLYIK</sequence>
<dbReference type="InterPro" id="IPR016047">
    <property type="entry name" value="M23ase_b-sheet_dom"/>
</dbReference>
<dbReference type="AlphaFoldDB" id="A0A098LBH3"/>
<evidence type="ECO:0000256" key="2">
    <source>
        <dbReference type="SAM" id="Coils"/>
    </source>
</evidence>
<dbReference type="STRING" id="153721.MYP_974"/>
<gene>
    <name evidence="6" type="ORF">MYP_974</name>
</gene>
<dbReference type="CDD" id="cd12797">
    <property type="entry name" value="M23_peptidase"/>
    <property type="match status" value="1"/>
</dbReference>
<feature type="region of interest" description="Disordered" evidence="3">
    <location>
        <begin position="246"/>
        <end position="285"/>
    </location>
</feature>
<feature type="coiled-coil region" evidence="2">
    <location>
        <begin position="23"/>
        <end position="113"/>
    </location>
</feature>
<feature type="compositionally biased region" description="Polar residues" evidence="3">
    <location>
        <begin position="270"/>
        <end position="285"/>
    </location>
</feature>
<dbReference type="Proteomes" id="UP000030185">
    <property type="component" value="Unassembled WGS sequence"/>
</dbReference>
<protein>
    <recommendedName>
        <fullName evidence="5">M23ase beta-sheet core domain-containing protein</fullName>
    </recommendedName>
</protein>
<dbReference type="Gene3D" id="2.70.70.10">
    <property type="entry name" value="Glucose Permease (Domain IIA)"/>
    <property type="match status" value="1"/>
</dbReference>
<dbReference type="PANTHER" id="PTHR21666:SF289">
    <property type="entry name" value="L-ALA--D-GLU ENDOPEPTIDASE"/>
    <property type="match status" value="1"/>
</dbReference>
<dbReference type="InterPro" id="IPR050570">
    <property type="entry name" value="Cell_wall_metabolism_enzyme"/>
</dbReference>
<evidence type="ECO:0000256" key="1">
    <source>
        <dbReference type="ARBA" id="ARBA00022729"/>
    </source>
</evidence>
<dbReference type="RefSeq" id="WP_045459388.1">
    <property type="nucleotide sequence ID" value="NZ_BBLT01000002.1"/>
</dbReference>
<dbReference type="GO" id="GO:0004222">
    <property type="term" value="F:metalloendopeptidase activity"/>
    <property type="evidence" value="ECO:0007669"/>
    <property type="project" value="TreeGrafter"/>
</dbReference>
<dbReference type="eggNOG" id="COG4942">
    <property type="taxonomic scope" value="Bacteria"/>
</dbReference>
<name>A0A098LBH3_9BACT</name>
<dbReference type="SUPFAM" id="SSF51261">
    <property type="entry name" value="Duplicated hybrid motif"/>
    <property type="match status" value="1"/>
</dbReference>
<dbReference type="Gene3D" id="6.10.250.3150">
    <property type="match status" value="1"/>
</dbReference>
<dbReference type="PANTHER" id="PTHR21666">
    <property type="entry name" value="PEPTIDASE-RELATED"/>
    <property type="match status" value="1"/>
</dbReference>
<feature type="chain" id="PRO_5001944875" description="M23ase beta-sheet core domain-containing protein" evidence="4">
    <location>
        <begin position="20"/>
        <end position="421"/>
    </location>
</feature>
<evidence type="ECO:0000256" key="3">
    <source>
        <dbReference type="SAM" id="MobiDB-lite"/>
    </source>
</evidence>
<dbReference type="Pfam" id="PF01551">
    <property type="entry name" value="Peptidase_M23"/>
    <property type="match status" value="1"/>
</dbReference>
<keyword evidence="7" id="KW-1185">Reference proteome</keyword>
<accession>A0A098LBH3</accession>
<feature type="compositionally biased region" description="Basic and acidic residues" evidence="3">
    <location>
        <begin position="246"/>
        <end position="263"/>
    </location>
</feature>
<comment type="caution">
    <text evidence="6">The sequence shown here is derived from an EMBL/GenBank/DDBJ whole genome shotgun (WGS) entry which is preliminary data.</text>
</comment>
<evidence type="ECO:0000313" key="7">
    <source>
        <dbReference type="Proteomes" id="UP000030185"/>
    </source>
</evidence>
<keyword evidence="1 4" id="KW-0732">Signal</keyword>
<evidence type="ECO:0000259" key="5">
    <source>
        <dbReference type="Pfam" id="PF01551"/>
    </source>
</evidence>